<dbReference type="PIRSF" id="PIRSF005739">
    <property type="entry name" value="O-mtase"/>
    <property type="match status" value="1"/>
</dbReference>
<evidence type="ECO:0000256" key="4">
    <source>
        <dbReference type="PIRSR" id="PIRSR005739-1"/>
    </source>
</evidence>
<evidence type="ECO:0000256" key="3">
    <source>
        <dbReference type="ARBA" id="ARBA00022691"/>
    </source>
</evidence>
<dbReference type="Pfam" id="PF08100">
    <property type="entry name" value="Dimerisation"/>
    <property type="match status" value="1"/>
</dbReference>
<keyword evidence="2" id="KW-0808">Transferase</keyword>
<keyword evidence="1" id="KW-0489">Methyltransferase</keyword>
<dbReference type="SUPFAM" id="SSF46785">
    <property type="entry name" value="Winged helix' DNA-binding domain"/>
    <property type="match status" value="1"/>
</dbReference>
<dbReference type="InterPro" id="IPR012967">
    <property type="entry name" value="COMT_dimerisation"/>
</dbReference>
<evidence type="ECO:0000256" key="2">
    <source>
        <dbReference type="ARBA" id="ARBA00022679"/>
    </source>
</evidence>
<dbReference type="PANTHER" id="PTHR43712">
    <property type="entry name" value="PUTATIVE (AFU_ORTHOLOGUE AFUA_4G14580)-RELATED"/>
    <property type="match status" value="1"/>
</dbReference>
<evidence type="ECO:0000313" key="7">
    <source>
        <dbReference type="EMBL" id="CEJ55584.1"/>
    </source>
</evidence>
<evidence type="ECO:0000259" key="6">
    <source>
        <dbReference type="Pfam" id="PF08100"/>
    </source>
</evidence>
<dbReference type="SUPFAM" id="SSF53335">
    <property type="entry name" value="S-adenosyl-L-methionine-dependent methyltransferases"/>
    <property type="match status" value="1"/>
</dbReference>
<dbReference type="GO" id="GO:0046983">
    <property type="term" value="F:protein dimerization activity"/>
    <property type="evidence" value="ECO:0007669"/>
    <property type="project" value="InterPro"/>
</dbReference>
<dbReference type="PROSITE" id="PS51683">
    <property type="entry name" value="SAM_OMT_II"/>
    <property type="match status" value="1"/>
</dbReference>
<keyword evidence="3" id="KW-0949">S-adenosyl-L-methionine</keyword>
<dbReference type="GO" id="GO:0044550">
    <property type="term" value="P:secondary metabolite biosynthetic process"/>
    <property type="evidence" value="ECO:0007669"/>
    <property type="project" value="UniProtKB-ARBA"/>
</dbReference>
<dbReference type="Gene3D" id="3.40.50.150">
    <property type="entry name" value="Vaccinia Virus protein VP39"/>
    <property type="match status" value="1"/>
</dbReference>
<dbReference type="InterPro" id="IPR001077">
    <property type="entry name" value="COMT_C"/>
</dbReference>
<feature type="domain" description="O-methyltransferase C-terminal" evidence="5">
    <location>
        <begin position="222"/>
        <end position="364"/>
    </location>
</feature>
<dbReference type="Proteomes" id="UP000042958">
    <property type="component" value="Unassembled WGS sequence"/>
</dbReference>
<keyword evidence="8" id="KW-1185">Reference proteome</keyword>
<dbReference type="InterPro" id="IPR036390">
    <property type="entry name" value="WH_DNA-bd_sf"/>
</dbReference>
<feature type="active site" description="Proton acceptor" evidence="4">
    <location>
        <position position="294"/>
    </location>
</feature>
<reference evidence="8" key="1">
    <citation type="journal article" date="2015" name="Genome Announc.">
        <title>Draft genome sequence of the fungus Penicillium brasilianum MG11.</title>
        <authorList>
            <person name="Horn F."/>
            <person name="Linde J."/>
            <person name="Mattern D.J."/>
            <person name="Walther G."/>
            <person name="Guthke R."/>
            <person name="Brakhage A.A."/>
            <person name="Valiante V."/>
        </authorList>
    </citation>
    <scope>NUCLEOTIDE SEQUENCE [LARGE SCALE GENOMIC DNA]</scope>
    <source>
        <strain evidence="8">MG11</strain>
    </source>
</reference>
<evidence type="ECO:0000259" key="5">
    <source>
        <dbReference type="Pfam" id="PF00891"/>
    </source>
</evidence>
<accession>A0A0F7TFK9</accession>
<dbReference type="GO" id="GO:0008171">
    <property type="term" value="F:O-methyltransferase activity"/>
    <property type="evidence" value="ECO:0007669"/>
    <property type="project" value="InterPro"/>
</dbReference>
<dbReference type="STRING" id="104259.A0A0F7TFK9"/>
<gene>
    <name evidence="7" type="ORF">PMG11_01835</name>
</gene>
<dbReference type="AlphaFoldDB" id="A0A0F7TFK9"/>
<evidence type="ECO:0000313" key="8">
    <source>
        <dbReference type="Proteomes" id="UP000042958"/>
    </source>
</evidence>
<name>A0A0F7TFK9_PENBI</name>
<evidence type="ECO:0000256" key="1">
    <source>
        <dbReference type="ARBA" id="ARBA00022603"/>
    </source>
</evidence>
<organism evidence="7 8">
    <name type="scientific">Penicillium brasilianum</name>
    <dbReference type="NCBI Taxonomy" id="104259"/>
    <lineage>
        <taxon>Eukaryota</taxon>
        <taxon>Fungi</taxon>
        <taxon>Dikarya</taxon>
        <taxon>Ascomycota</taxon>
        <taxon>Pezizomycotina</taxon>
        <taxon>Eurotiomycetes</taxon>
        <taxon>Eurotiomycetidae</taxon>
        <taxon>Eurotiales</taxon>
        <taxon>Aspergillaceae</taxon>
        <taxon>Penicillium</taxon>
    </lineage>
</organism>
<dbReference type="EMBL" id="CDHK01000002">
    <property type="protein sequence ID" value="CEJ55584.1"/>
    <property type="molecule type" value="Genomic_DNA"/>
</dbReference>
<dbReference type="GO" id="GO:0032259">
    <property type="term" value="P:methylation"/>
    <property type="evidence" value="ECO:0007669"/>
    <property type="project" value="UniProtKB-KW"/>
</dbReference>
<sequence>MDPIIDQIQALAHTSDEVGRLEIQRALREVQMEMQTSKDLIYNLANSQLLLACIRLGADLKLFRIIASQNGSVAVSQLAKTTKASPLLLERLLRYLASNSMIKEIGLNEYQANKNTHILAEEKGEAMVYHGFDFHAPIVSAMPDFFKENDYQDIESNTNTPFQKAYNTTLSPFEWFVQHPKHFESLQKVMTALEGAEWTVGFDLLDLAAKHVPFTSPQASEKPFFVDVGGGHGHQCIQLGKKYPNLLGRLVLQDLPAAVDKLPLIEGVRAEAYNFFQKQPVTGAKFYYLRRIIHDWPDKECTDILQNTADAMNADSRILIDDVVLPDTGALWQATMADISMMIGLGGKERTVQQWHALAGSAGLRVEQIHTYAASTYTSIVVLAPK</sequence>
<dbReference type="OrthoDB" id="2410195at2759"/>
<dbReference type="PANTHER" id="PTHR43712:SF1">
    <property type="entry name" value="HYPOTHETICAL O-METHYLTRANSFERASE (EUROFUNG)-RELATED"/>
    <property type="match status" value="1"/>
</dbReference>
<dbReference type="Gene3D" id="1.10.10.10">
    <property type="entry name" value="Winged helix-like DNA-binding domain superfamily/Winged helix DNA-binding domain"/>
    <property type="match status" value="1"/>
</dbReference>
<protein>
    <submittedName>
        <fullName evidence="7">Uncharacterized protein</fullName>
    </submittedName>
</protein>
<dbReference type="Pfam" id="PF00891">
    <property type="entry name" value="Methyltransf_2"/>
    <property type="match status" value="1"/>
</dbReference>
<feature type="domain" description="O-methyltransferase dimerisation" evidence="6">
    <location>
        <begin position="44"/>
        <end position="104"/>
    </location>
</feature>
<dbReference type="InterPro" id="IPR016461">
    <property type="entry name" value="COMT-like"/>
</dbReference>
<dbReference type="InterPro" id="IPR029063">
    <property type="entry name" value="SAM-dependent_MTases_sf"/>
</dbReference>
<dbReference type="InterPro" id="IPR036388">
    <property type="entry name" value="WH-like_DNA-bd_sf"/>
</dbReference>
<proteinExistence type="predicted"/>